<dbReference type="PROSITE" id="PS50112">
    <property type="entry name" value="PAS"/>
    <property type="match status" value="2"/>
</dbReference>
<dbReference type="GO" id="GO:0016020">
    <property type="term" value="C:membrane"/>
    <property type="evidence" value="ECO:0007669"/>
    <property type="project" value="InterPro"/>
</dbReference>
<dbReference type="SMART" id="SM00283">
    <property type="entry name" value="MA"/>
    <property type="match status" value="1"/>
</dbReference>
<feature type="domain" description="PAS" evidence="3">
    <location>
        <begin position="17"/>
        <end position="64"/>
    </location>
</feature>
<dbReference type="OrthoDB" id="9765776at2"/>
<dbReference type="Gene3D" id="3.30.450.20">
    <property type="entry name" value="PAS domain"/>
    <property type="match status" value="2"/>
</dbReference>
<dbReference type="SUPFAM" id="SSF55785">
    <property type="entry name" value="PYP-like sensor domain (PAS domain)"/>
    <property type="match status" value="2"/>
</dbReference>
<dbReference type="PANTHER" id="PTHR24422:SF10">
    <property type="entry name" value="CHEMOTAXIS PROTEIN METHYLTRANSFERASE 2"/>
    <property type="match status" value="1"/>
</dbReference>
<evidence type="ECO:0000313" key="6">
    <source>
        <dbReference type="Proteomes" id="UP000324760"/>
    </source>
</evidence>
<dbReference type="Pfam" id="PF08448">
    <property type="entry name" value="PAS_4"/>
    <property type="match status" value="1"/>
</dbReference>
<keyword evidence="1" id="KW-0807">Transducer</keyword>
<dbReference type="SMART" id="SM00091">
    <property type="entry name" value="PAS"/>
    <property type="match status" value="2"/>
</dbReference>
<organism evidence="5 6">
    <name type="scientific">Neptunomonas concharum</name>
    <dbReference type="NCBI Taxonomy" id="1031538"/>
    <lineage>
        <taxon>Bacteria</taxon>
        <taxon>Pseudomonadati</taxon>
        <taxon>Pseudomonadota</taxon>
        <taxon>Gammaproteobacteria</taxon>
        <taxon>Oceanospirillales</taxon>
        <taxon>Oceanospirillaceae</taxon>
        <taxon>Neptunomonas</taxon>
    </lineage>
</organism>
<feature type="domain" description="PAC" evidence="4">
    <location>
        <begin position="91"/>
        <end position="145"/>
    </location>
</feature>
<evidence type="ECO:0000259" key="3">
    <source>
        <dbReference type="PROSITE" id="PS50112"/>
    </source>
</evidence>
<dbReference type="InterPro" id="IPR013656">
    <property type="entry name" value="PAS_4"/>
</dbReference>
<evidence type="ECO:0000259" key="2">
    <source>
        <dbReference type="PROSITE" id="PS50111"/>
    </source>
</evidence>
<evidence type="ECO:0000313" key="5">
    <source>
        <dbReference type="EMBL" id="QEQ95944.1"/>
    </source>
</evidence>
<dbReference type="InterPro" id="IPR013655">
    <property type="entry name" value="PAS_fold_3"/>
</dbReference>
<gene>
    <name evidence="5" type="ORF">F0U83_04060</name>
</gene>
<dbReference type="CDD" id="cd00130">
    <property type="entry name" value="PAS"/>
    <property type="match status" value="2"/>
</dbReference>
<reference evidence="5 6" key="1">
    <citation type="journal article" date="2019" name="Biochem. Eng. J.">
        <title>Metabolic engineering of the marine bacteria Neptunomonas concharum for the production of acetoin and meso-2,3-butanediol from acetate.</title>
        <authorList>
            <person name="Li W."/>
            <person name="Pu N."/>
            <person name="Liu C.-X."/>
            <person name="Yuan Q.-P."/>
            <person name="Li Z.-J."/>
        </authorList>
    </citation>
    <scope>NUCLEOTIDE SEQUENCE [LARGE SCALE GENOMIC DNA]</scope>
    <source>
        <strain evidence="5 6">JCM17730</strain>
    </source>
</reference>
<proteinExistence type="predicted"/>
<evidence type="ECO:0000259" key="4">
    <source>
        <dbReference type="PROSITE" id="PS50113"/>
    </source>
</evidence>
<dbReference type="Proteomes" id="UP000324760">
    <property type="component" value="Chromosome"/>
</dbReference>
<dbReference type="InterPro" id="IPR001610">
    <property type="entry name" value="PAC"/>
</dbReference>
<dbReference type="SMART" id="SM00086">
    <property type="entry name" value="PAC"/>
    <property type="match status" value="2"/>
</dbReference>
<dbReference type="Gene3D" id="1.10.287.950">
    <property type="entry name" value="Methyl-accepting chemotaxis protein"/>
    <property type="match status" value="1"/>
</dbReference>
<evidence type="ECO:0000256" key="1">
    <source>
        <dbReference type="PROSITE-ProRule" id="PRU00284"/>
    </source>
</evidence>
<dbReference type="PANTHER" id="PTHR24422">
    <property type="entry name" value="CHEMOTAXIS PROTEIN METHYLTRANSFERASE"/>
    <property type="match status" value="1"/>
</dbReference>
<protein>
    <submittedName>
        <fullName evidence="5">PAS domain S-box protein</fullName>
    </submittedName>
</protein>
<dbReference type="InterPro" id="IPR000014">
    <property type="entry name" value="PAS"/>
</dbReference>
<sequence length="435" mass="48253">MLFRNRSMVEKNPLKEDTDYTQRQLDALKSSVAFIEFDTQGNILSANDLFLKTTGYQAQEVIGQHHRIFCPSHIYQSSDYNKHWQDLASGHSISGIFERRNSQGNTLWLEATYFPVAEADGSVSKVIKIAADITQRKHETDQQEQVLEALDRSQAIIHFTPKGDILFANDNFLKTVGYRLEDIQGKHHRIFCTEAFYQENPNFWSDLEKGEFKSGQFERLDAQGRTIWLEATYNPIQNTQGEIVKVIKFASDITAKVELDLAIREAATLASSTSEETAQIAQQGLSSLDLAVQTSIQIVEKVDEVNNLITNLNEQSESIQSIVATIKSIADQTNLLALNAAIEAARAGDQGRGFAVVADEVRQLAFRTSESTSMIADVVNENHQLLTTLTGNTAEARQSAEAGQDNISQVSNIMTEIYQGADNVSQAAARLGTLG</sequence>
<dbReference type="InterPro" id="IPR050903">
    <property type="entry name" value="Bact_Chemotaxis_MeTrfase"/>
</dbReference>
<dbReference type="PROSITE" id="PS50111">
    <property type="entry name" value="CHEMOTAXIS_TRANSDUC_2"/>
    <property type="match status" value="1"/>
</dbReference>
<keyword evidence="6" id="KW-1185">Reference proteome</keyword>
<feature type="domain" description="Methyl-accepting transducer" evidence="2">
    <location>
        <begin position="265"/>
        <end position="435"/>
    </location>
</feature>
<dbReference type="AlphaFoldDB" id="A0A5P1R8I5"/>
<dbReference type="InterPro" id="IPR000700">
    <property type="entry name" value="PAS-assoc_C"/>
</dbReference>
<feature type="domain" description="PAC" evidence="4">
    <location>
        <begin position="213"/>
        <end position="265"/>
    </location>
</feature>
<dbReference type="InterPro" id="IPR004089">
    <property type="entry name" value="MCPsignal_dom"/>
</dbReference>
<dbReference type="Pfam" id="PF00015">
    <property type="entry name" value="MCPsignal"/>
    <property type="match status" value="1"/>
</dbReference>
<dbReference type="KEGG" id="ncu:F0U83_04060"/>
<dbReference type="SUPFAM" id="SSF58104">
    <property type="entry name" value="Methyl-accepting chemotaxis protein (MCP) signaling domain"/>
    <property type="match status" value="1"/>
</dbReference>
<feature type="domain" description="PAS" evidence="3">
    <location>
        <begin position="139"/>
        <end position="186"/>
    </location>
</feature>
<dbReference type="NCBIfam" id="TIGR00229">
    <property type="entry name" value="sensory_box"/>
    <property type="match status" value="2"/>
</dbReference>
<dbReference type="PROSITE" id="PS50113">
    <property type="entry name" value="PAC"/>
    <property type="match status" value="2"/>
</dbReference>
<dbReference type="InterPro" id="IPR035965">
    <property type="entry name" value="PAS-like_dom_sf"/>
</dbReference>
<dbReference type="RefSeq" id="WP_138988979.1">
    <property type="nucleotide sequence ID" value="NZ_CP043869.1"/>
</dbReference>
<dbReference type="GO" id="GO:0006935">
    <property type="term" value="P:chemotaxis"/>
    <property type="evidence" value="ECO:0007669"/>
    <property type="project" value="UniProtKB-ARBA"/>
</dbReference>
<dbReference type="Pfam" id="PF08447">
    <property type="entry name" value="PAS_3"/>
    <property type="match status" value="1"/>
</dbReference>
<dbReference type="GO" id="GO:0007165">
    <property type="term" value="P:signal transduction"/>
    <property type="evidence" value="ECO:0007669"/>
    <property type="project" value="UniProtKB-KW"/>
</dbReference>
<accession>A0A5P1R8I5</accession>
<dbReference type="EMBL" id="CP043869">
    <property type="protein sequence ID" value="QEQ95944.1"/>
    <property type="molecule type" value="Genomic_DNA"/>
</dbReference>
<name>A0A5P1R8I5_9GAMM</name>